<accession>A0A2I0XE05</accession>
<evidence type="ECO:0000256" key="7">
    <source>
        <dbReference type="ARBA" id="ARBA00022840"/>
    </source>
</evidence>
<keyword evidence="8" id="KW-0539">Nucleus</keyword>
<dbReference type="SUPFAM" id="SSF52540">
    <property type="entry name" value="P-loop containing nucleoside triphosphate hydrolases"/>
    <property type="match status" value="1"/>
</dbReference>
<dbReference type="PANTHER" id="PTHR12755:SF3">
    <property type="entry name" value="POLYNUCLEOTIDE 5'-HYDROXYL-KINASE NOL9"/>
    <property type="match status" value="1"/>
</dbReference>
<evidence type="ECO:0000259" key="10">
    <source>
        <dbReference type="Pfam" id="PF16575"/>
    </source>
</evidence>
<keyword evidence="6 12" id="KW-0418">Kinase</keyword>
<evidence type="ECO:0000256" key="4">
    <source>
        <dbReference type="ARBA" id="ARBA00022679"/>
    </source>
</evidence>
<dbReference type="OrthoDB" id="2405412at2759"/>
<dbReference type="EMBL" id="KZ501954">
    <property type="protein sequence ID" value="PKU86157.1"/>
    <property type="molecule type" value="Genomic_DNA"/>
</dbReference>
<comment type="similarity">
    <text evidence="2">Belongs to the Clp1 family. NOL9/GRC3 subfamily.</text>
</comment>
<name>A0A2I0XE05_9ASPA</name>
<comment type="subcellular location">
    <subcellularLocation>
        <location evidence="1">Nucleus</location>
        <location evidence="1">Nucleolus</location>
    </subcellularLocation>
</comment>
<dbReference type="PANTHER" id="PTHR12755">
    <property type="entry name" value="CLEAVAGE/POLYADENYLATION FACTOR IA SUBUNIT CLP1P"/>
    <property type="match status" value="1"/>
</dbReference>
<dbReference type="InterPro" id="IPR057570">
    <property type="entry name" value="NOL9_C"/>
</dbReference>
<organism evidence="12 13">
    <name type="scientific">Dendrobium catenatum</name>
    <dbReference type="NCBI Taxonomy" id="906689"/>
    <lineage>
        <taxon>Eukaryota</taxon>
        <taxon>Viridiplantae</taxon>
        <taxon>Streptophyta</taxon>
        <taxon>Embryophyta</taxon>
        <taxon>Tracheophyta</taxon>
        <taxon>Spermatophyta</taxon>
        <taxon>Magnoliopsida</taxon>
        <taxon>Liliopsida</taxon>
        <taxon>Asparagales</taxon>
        <taxon>Orchidaceae</taxon>
        <taxon>Epidendroideae</taxon>
        <taxon>Malaxideae</taxon>
        <taxon>Dendrobiinae</taxon>
        <taxon>Dendrobium</taxon>
    </lineage>
</organism>
<dbReference type="GO" id="GO:0000448">
    <property type="term" value="P:cleavage in ITS2 between 5.8S rRNA and LSU-rRNA of tricistronic rRNA transcript (SSU-rRNA, 5.8S rRNA, LSU-rRNA)"/>
    <property type="evidence" value="ECO:0007669"/>
    <property type="project" value="TreeGrafter"/>
</dbReference>
<dbReference type="AlphaFoldDB" id="A0A2I0XE05"/>
<feature type="region of interest" description="Disordered" evidence="9">
    <location>
        <begin position="1"/>
        <end position="20"/>
    </location>
</feature>
<keyword evidence="5" id="KW-0547">Nucleotide-binding</keyword>
<gene>
    <name evidence="12" type="ORF">MA16_Dca001988</name>
</gene>
<dbReference type="STRING" id="906689.A0A2I0XE05"/>
<dbReference type="InterPro" id="IPR045116">
    <property type="entry name" value="Clp1/Grc3"/>
</dbReference>
<feature type="domain" description="NOL9 C-terminal" evidence="11">
    <location>
        <begin position="272"/>
        <end position="359"/>
    </location>
</feature>
<evidence type="ECO:0000256" key="2">
    <source>
        <dbReference type="ARBA" id="ARBA00011003"/>
    </source>
</evidence>
<keyword evidence="4" id="KW-0808">Transferase</keyword>
<dbReference type="GO" id="GO:0005730">
    <property type="term" value="C:nucleolus"/>
    <property type="evidence" value="ECO:0007669"/>
    <property type="project" value="UniProtKB-SubCell"/>
</dbReference>
<dbReference type="GO" id="GO:0005524">
    <property type="term" value="F:ATP binding"/>
    <property type="evidence" value="ECO:0007669"/>
    <property type="project" value="UniProtKB-KW"/>
</dbReference>
<dbReference type="Proteomes" id="UP000233837">
    <property type="component" value="Unassembled WGS sequence"/>
</dbReference>
<dbReference type="InterPro" id="IPR032319">
    <property type="entry name" value="CLP1_P"/>
</dbReference>
<dbReference type="InterPro" id="IPR027417">
    <property type="entry name" value="P-loop_NTPase"/>
</dbReference>
<evidence type="ECO:0000256" key="3">
    <source>
        <dbReference type="ARBA" id="ARBA00022552"/>
    </source>
</evidence>
<dbReference type="GO" id="GO:0051731">
    <property type="term" value="F:polynucleotide 5'-hydroxyl-kinase activity"/>
    <property type="evidence" value="ECO:0007669"/>
    <property type="project" value="InterPro"/>
</dbReference>
<reference evidence="12 13" key="2">
    <citation type="journal article" date="2017" name="Nature">
        <title>The Apostasia genome and the evolution of orchids.</title>
        <authorList>
            <person name="Zhang G.Q."/>
            <person name="Liu K.W."/>
            <person name="Li Z."/>
            <person name="Lohaus R."/>
            <person name="Hsiao Y.Y."/>
            <person name="Niu S.C."/>
            <person name="Wang J.Y."/>
            <person name="Lin Y.C."/>
            <person name="Xu Q."/>
            <person name="Chen L.J."/>
            <person name="Yoshida K."/>
            <person name="Fujiwara S."/>
            <person name="Wang Z.W."/>
            <person name="Zhang Y.Q."/>
            <person name="Mitsuda N."/>
            <person name="Wang M."/>
            <person name="Liu G.H."/>
            <person name="Pecoraro L."/>
            <person name="Huang H.X."/>
            <person name="Xiao X.J."/>
            <person name="Lin M."/>
            <person name="Wu X.Y."/>
            <person name="Wu W.L."/>
            <person name="Chen Y.Y."/>
            <person name="Chang S.B."/>
            <person name="Sakamoto S."/>
            <person name="Ohme-Takagi M."/>
            <person name="Yagi M."/>
            <person name="Zeng S.J."/>
            <person name="Shen C.Y."/>
            <person name="Yeh C.M."/>
            <person name="Luo Y.B."/>
            <person name="Tsai W.C."/>
            <person name="Van de Peer Y."/>
            <person name="Liu Z.J."/>
        </authorList>
    </citation>
    <scope>NUCLEOTIDE SEQUENCE [LARGE SCALE GENOMIC DNA]</scope>
    <source>
        <tissue evidence="12">The whole plant</tissue>
    </source>
</reference>
<dbReference type="Gene3D" id="3.40.50.300">
    <property type="entry name" value="P-loop containing nucleotide triphosphate hydrolases"/>
    <property type="match status" value="1"/>
</dbReference>
<evidence type="ECO:0000256" key="8">
    <source>
        <dbReference type="ARBA" id="ARBA00023242"/>
    </source>
</evidence>
<evidence type="ECO:0000259" key="11">
    <source>
        <dbReference type="Pfam" id="PF25467"/>
    </source>
</evidence>
<feature type="domain" description="Clp1 P-loop" evidence="10">
    <location>
        <begin position="45"/>
        <end position="246"/>
    </location>
</feature>
<keyword evidence="7" id="KW-0067">ATP-binding</keyword>
<evidence type="ECO:0000256" key="1">
    <source>
        <dbReference type="ARBA" id="ARBA00004604"/>
    </source>
</evidence>
<keyword evidence="13" id="KW-1185">Reference proteome</keyword>
<proteinExistence type="inferred from homology"/>
<dbReference type="Pfam" id="PF25467">
    <property type="entry name" value="NOL9_C"/>
    <property type="match status" value="1"/>
</dbReference>
<evidence type="ECO:0000256" key="6">
    <source>
        <dbReference type="ARBA" id="ARBA00022777"/>
    </source>
</evidence>
<keyword evidence="3" id="KW-0698">rRNA processing</keyword>
<reference evidence="12 13" key="1">
    <citation type="journal article" date="2016" name="Sci. Rep.">
        <title>The Dendrobium catenatum Lindl. genome sequence provides insights into polysaccharide synthase, floral development and adaptive evolution.</title>
        <authorList>
            <person name="Zhang G.Q."/>
            <person name="Xu Q."/>
            <person name="Bian C."/>
            <person name="Tsai W.C."/>
            <person name="Yeh C.M."/>
            <person name="Liu K.W."/>
            <person name="Yoshida K."/>
            <person name="Zhang L.S."/>
            <person name="Chang S.B."/>
            <person name="Chen F."/>
            <person name="Shi Y."/>
            <person name="Su Y.Y."/>
            <person name="Zhang Y.Q."/>
            <person name="Chen L.J."/>
            <person name="Yin Y."/>
            <person name="Lin M."/>
            <person name="Huang H."/>
            <person name="Deng H."/>
            <person name="Wang Z.W."/>
            <person name="Zhu S.L."/>
            <person name="Zhao X."/>
            <person name="Deng C."/>
            <person name="Niu S.C."/>
            <person name="Huang J."/>
            <person name="Wang M."/>
            <person name="Liu G.H."/>
            <person name="Yang H.J."/>
            <person name="Xiao X.J."/>
            <person name="Hsiao Y.Y."/>
            <person name="Wu W.L."/>
            <person name="Chen Y.Y."/>
            <person name="Mitsuda N."/>
            <person name="Ohme-Takagi M."/>
            <person name="Luo Y.B."/>
            <person name="Van de Peer Y."/>
            <person name="Liu Z.J."/>
        </authorList>
    </citation>
    <scope>NUCLEOTIDE SEQUENCE [LARGE SCALE GENOMIC DNA]</scope>
    <source>
        <tissue evidence="12">The whole plant</tissue>
    </source>
</reference>
<dbReference type="Pfam" id="PF16575">
    <property type="entry name" value="CLP1_P"/>
    <property type="match status" value="1"/>
</dbReference>
<sequence>MREKRDGSAQAPLPRNLSSPSWEAAADNIAYDSTSFPPPITFICGPANCGKSSFSRLLLNTLLKRYKRVAYLDTDVGQPEFGTTGCVSLHIIDKQTPDLTILYLKKPERCVFFGHDSAKKEAKTYFSSIIFLYDYFCREFYQKDEIDNPCKILLPLIINTSGWVKGTGYDVLVAMLQHTSPTHVVKVCVSSENKNLPNGMFWLENPQRKSVNLIQICAGNETSHRPEIMRKEARMLRDIRIIAYFRQCLPREMYFLNHKEFCDKLASVPLNGIPLSSVQANHNDCQVVSSVVSQGLHASIVGLAVKSSVLAENNTPWCVGLGIIRAVDPSKDLLYLLTPVHPSTLKKVDLVIQSTIDIPLCLQQKQQQQLEE</sequence>
<protein>
    <submittedName>
        <fullName evidence="12">Polynucleotide 5'-hydroxyl-kinase NOL9</fullName>
    </submittedName>
</protein>
<evidence type="ECO:0000256" key="9">
    <source>
        <dbReference type="SAM" id="MobiDB-lite"/>
    </source>
</evidence>
<evidence type="ECO:0000313" key="12">
    <source>
        <dbReference type="EMBL" id="PKU86157.1"/>
    </source>
</evidence>
<evidence type="ECO:0000256" key="5">
    <source>
        <dbReference type="ARBA" id="ARBA00022741"/>
    </source>
</evidence>
<evidence type="ECO:0000313" key="13">
    <source>
        <dbReference type="Proteomes" id="UP000233837"/>
    </source>
</evidence>